<dbReference type="SUPFAM" id="SSF46689">
    <property type="entry name" value="Homeodomain-like"/>
    <property type="match status" value="2"/>
</dbReference>
<dbReference type="InterPro" id="IPR018062">
    <property type="entry name" value="HTH_AraC-typ_CS"/>
</dbReference>
<dbReference type="InterPro" id="IPR053142">
    <property type="entry name" value="PchR_regulatory_protein"/>
</dbReference>
<proteinExistence type="predicted"/>
<dbReference type="PROSITE" id="PS00041">
    <property type="entry name" value="HTH_ARAC_FAMILY_1"/>
    <property type="match status" value="1"/>
</dbReference>
<protein>
    <recommendedName>
        <fullName evidence="4">HTH araC/xylS-type domain-containing protein</fullName>
    </recommendedName>
</protein>
<dbReference type="Gene3D" id="1.10.10.60">
    <property type="entry name" value="Homeodomain-like"/>
    <property type="match status" value="1"/>
</dbReference>
<sequence length="357" mass="38894">MLQNLYSPYLDYDSLSRDLAVPPANPSVPDFPSTVIRQIGNGHHYRVEYANAYADGQTEFHAQSPAFWMTSVDVSFAGVVRRRTRGQNTLRIRIGRSGAASYAVGGREISLDGPSMVLVAEPDGMPAGDVTERGHHQVTSICLHRNALSALYAGAEEALPVPLRHFVEGTLTESFVHAGPISAALFECMRDIGDCSLDGRSRSIYLHGRSLEILARAIDSVSDASRHADDEAGHGEVSRMTRRAVSKAQMVLQEHFAAPPSLDVLSRQVGLSRSSLCAGFRTLLGKSVHEYAHELRMQQALRLLREPGVPVTDVAYAVGYNHPSSFSVAIQKRFGMSPRELRARGGAVMADRVSTID</sequence>
<keyword evidence="3" id="KW-0804">Transcription</keyword>
<keyword evidence="1" id="KW-0805">Transcription regulation</keyword>
<dbReference type="AlphaFoldDB" id="A0A228II17"/>
<dbReference type="EMBL" id="NKFA01000008">
    <property type="protein sequence ID" value="OXI42051.1"/>
    <property type="molecule type" value="Genomic_DNA"/>
</dbReference>
<dbReference type="PANTHER" id="PTHR47893">
    <property type="entry name" value="REGULATORY PROTEIN PCHR"/>
    <property type="match status" value="1"/>
</dbReference>
<reference evidence="6" key="1">
    <citation type="submission" date="2017-06" db="EMBL/GenBank/DDBJ databases">
        <authorList>
            <person name="LiPuma J."/>
            <person name="Spilker T."/>
        </authorList>
    </citation>
    <scope>NUCLEOTIDE SEQUENCE [LARGE SCALE GENOMIC DNA]</scope>
    <source>
        <strain evidence="6">AU17325</strain>
    </source>
</reference>
<gene>
    <name evidence="5" type="ORF">CFB84_22635</name>
</gene>
<evidence type="ECO:0000313" key="5">
    <source>
        <dbReference type="EMBL" id="OXI42051.1"/>
    </source>
</evidence>
<evidence type="ECO:0000256" key="2">
    <source>
        <dbReference type="ARBA" id="ARBA00023125"/>
    </source>
</evidence>
<dbReference type="InterPro" id="IPR020449">
    <property type="entry name" value="Tscrpt_reg_AraC-type_HTH"/>
</dbReference>
<dbReference type="SMART" id="SM00342">
    <property type="entry name" value="HTH_ARAC"/>
    <property type="match status" value="1"/>
</dbReference>
<dbReference type="Proteomes" id="UP000214600">
    <property type="component" value="Unassembled WGS sequence"/>
</dbReference>
<name>A0A228II17_9BURK</name>
<dbReference type="GO" id="GO:0043565">
    <property type="term" value="F:sequence-specific DNA binding"/>
    <property type="evidence" value="ECO:0007669"/>
    <property type="project" value="InterPro"/>
</dbReference>
<evidence type="ECO:0000259" key="4">
    <source>
        <dbReference type="PROSITE" id="PS01124"/>
    </source>
</evidence>
<dbReference type="PANTHER" id="PTHR47893:SF1">
    <property type="entry name" value="REGULATORY PROTEIN PCHR"/>
    <property type="match status" value="1"/>
</dbReference>
<feature type="domain" description="HTH araC/xylS-type" evidence="4">
    <location>
        <begin position="246"/>
        <end position="344"/>
    </location>
</feature>
<dbReference type="RefSeq" id="WP_089452100.1">
    <property type="nucleotide sequence ID" value="NZ_NKFA01000008.1"/>
</dbReference>
<dbReference type="InterPro" id="IPR018060">
    <property type="entry name" value="HTH_AraC"/>
</dbReference>
<dbReference type="Pfam" id="PF12833">
    <property type="entry name" value="HTH_18"/>
    <property type="match status" value="1"/>
</dbReference>
<accession>A0A228II17</accession>
<keyword evidence="2" id="KW-0238">DNA-binding</keyword>
<dbReference type="InterPro" id="IPR009057">
    <property type="entry name" value="Homeodomain-like_sf"/>
</dbReference>
<dbReference type="PROSITE" id="PS01124">
    <property type="entry name" value="HTH_ARAC_FAMILY_2"/>
    <property type="match status" value="1"/>
</dbReference>
<reference evidence="5 6" key="2">
    <citation type="submission" date="2017-08" db="EMBL/GenBank/DDBJ databases">
        <title>WGS of novel Burkholderia cepaca complex species.</title>
        <authorList>
            <person name="Lipuma J."/>
            <person name="Spilker T."/>
        </authorList>
    </citation>
    <scope>NUCLEOTIDE SEQUENCE [LARGE SCALE GENOMIC DNA]</scope>
    <source>
        <strain evidence="5 6">AU17325</strain>
    </source>
</reference>
<dbReference type="OrthoDB" id="185346at2"/>
<comment type="caution">
    <text evidence="5">The sequence shown here is derived from an EMBL/GenBank/DDBJ whole genome shotgun (WGS) entry which is preliminary data.</text>
</comment>
<evidence type="ECO:0000256" key="3">
    <source>
        <dbReference type="ARBA" id="ARBA00023163"/>
    </source>
</evidence>
<evidence type="ECO:0000313" key="6">
    <source>
        <dbReference type="Proteomes" id="UP000214600"/>
    </source>
</evidence>
<evidence type="ECO:0000256" key="1">
    <source>
        <dbReference type="ARBA" id="ARBA00023015"/>
    </source>
</evidence>
<dbReference type="PRINTS" id="PR00032">
    <property type="entry name" value="HTHARAC"/>
</dbReference>
<organism evidence="5 6">
    <name type="scientific">Burkholderia aenigmatica</name>
    <dbReference type="NCBI Taxonomy" id="2015348"/>
    <lineage>
        <taxon>Bacteria</taxon>
        <taxon>Pseudomonadati</taxon>
        <taxon>Pseudomonadota</taxon>
        <taxon>Betaproteobacteria</taxon>
        <taxon>Burkholderiales</taxon>
        <taxon>Burkholderiaceae</taxon>
        <taxon>Burkholderia</taxon>
        <taxon>Burkholderia cepacia complex</taxon>
    </lineage>
</organism>
<dbReference type="GO" id="GO:0003700">
    <property type="term" value="F:DNA-binding transcription factor activity"/>
    <property type="evidence" value="ECO:0007669"/>
    <property type="project" value="InterPro"/>
</dbReference>